<evidence type="ECO:0000313" key="3">
    <source>
        <dbReference type="EMBL" id="MED5019550.1"/>
    </source>
</evidence>
<comment type="caution">
    <text evidence="3">The sequence shown here is derived from an EMBL/GenBank/DDBJ whole genome shotgun (WGS) entry which is preliminary data.</text>
</comment>
<reference evidence="3 4" key="1">
    <citation type="submission" date="2023-03" db="EMBL/GenBank/DDBJ databases">
        <title>Bacillus Genome Sequencing.</title>
        <authorList>
            <person name="Dunlap C."/>
        </authorList>
    </citation>
    <scope>NUCLEOTIDE SEQUENCE [LARGE SCALE GENOMIC DNA]</scope>
    <source>
        <strain evidence="3 4">NRS-52</strain>
    </source>
</reference>
<dbReference type="Pfam" id="PF04977">
    <property type="entry name" value="DivIC"/>
    <property type="match status" value="1"/>
</dbReference>
<evidence type="ECO:0000256" key="1">
    <source>
        <dbReference type="SAM" id="MobiDB-lite"/>
    </source>
</evidence>
<dbReference type="PANTHER" id="PTHR40027:SF1">
    <property type="entry name" value="CELL DIVISION PROTEIN DIVIC"/>
    <property type="match status" value="1"/>
</dbReference>
<dbReference type="Proteomes" id="UP001343257">
    <property type="component" value="Unassembled WGS sequence"/>
</dbReference>
<name>A0ABU6PZK3_9BACL</name>
<keyword evidence="2" id="KW-0812">Transmembrane</keyword>
<keyword evidence="4" id="KW-1185">Reference proteome</keyword>
<gene>
    <name evidence="3" type="ORF">P9847_19785</name>
</gene>
<evidence type="ECO:0000313" key="4">
    <source>
        <dbReference type="Proteomes" id="UP001343257"/>
    </source>
</evidence>
<proteinExistence type="predicted"/>
<accession>A0ABU6PZK3</accession>
<feature type="compositionally biased region" description="Basic and acidic residues" evidence="1">
    <location>
        <begin position="1"/>
        <end position="11"/>
    </location>
</feature>
<keyword evidence="2" id="KW-1133">Transmembrane helix</keyword>
<organism evidence="3 4">
    <name type="scientific">Paenibacillus chibensis</name>
    <dbReference type="NCBI Taxonomy" id="59846"/>
    <lineage>
        <taxon>Bacteria</taxon>
        <taxon>Bacillati</taxon>
        <taxon>Bacillota</taxon>
        <taxon>Bacilli</taxon>
        <taxon>Bacillales</taxon>
        <taxon>Paenibacillaceae</taxon>
        <taxon>Paenibacillus</taxon>
    </lineage>
</organism>
<dbReference type="RefSeq" id="WP_127606645.1">
    <property type="nucleotide sequence ID" value="NZ_BIMK01000040.1"/>
</dbReference>
<sequence length="120" mass="13681">MGKYAAKEQARTKTARTTQESKTVKSAGARRRIMIWVSFMVVFMSWAGYTYISQQSQISAKSAELSKKKVEHDTTKNTEMQLNNDVKRLNDPEYIGQLARKNFGMYLPGETPIHTEETSP</sequence>
<protein>
    <submittedName>
        <fullName evidence="3">Septum formation initiator family protein</fullName>
    </submittedName>
</protein>
<dbReference type="InterPro" id="IPR007060">
    <property type="entry name" value="FtsL/DivIC"/>
</dbReference>
<keyword evidence="2" id="KW-0472">Membrane</keyword>
<dbReference type="PANTHER" id="PTHR40027">
    <property type="entry name" value="CELL DIVISION PROTEIN DIVIC"/>
    <property type="match status" value="1"/>
</dbReference>
<feature type="transmembrane region" description="Helical" evidence="2">
    <location>
        <begin position="33"/>
        <end position="52"/>
    </location>
</feature>
<dbReference type="EMBL" id="JARTLD010000050">
    <property type="protein sequence ID" value="MED5019550.1"/>
    <property type="molecule type" value="Genomic_DNA"/>
</dbReference>
<evidence type="ECO:0000256" key="2">
    <source>
        <dbReference type="SAM" id="Phobius"/>
    </source>
</evidence>
<feature type="region of interest" description="Disordered" evidence="1">
    <location>
        <begin position="1"/>
        <end position="27"/>
    </location>
</feature>
<dbReference type="InterPro" id="IPR039076">
    <property type="entry name" value="DivIC"/>
</dbReference>